<accession>A0A7I4AIS6</accession>
<dbReference type="Proteomes" id="UP000006727">
    <property type="component" value="Chromosome 13"/>
</dbReference>
<dbReference type="EMBL" id="ABEU02000013">
    <property type="status" value="NOT_ANNOTATED_CDS"/>
    <property type="molecule type" value="Genomic_DNA"/>
</dbReference>
<evidence type="ECO:0000313" key="2">
    <source>
        <dbReference type="Proteomes" id="UP000006727"/>
    </source>
</evidence>
<keyword evidence="2" id="KW-1185">Reference proteome</keyword>
<dbReference type="AlphaFoldDB" id="A0A7I4AIS6"/>
<proteinExistence type="predicted"/>
<dbReference type="Gramene" id="Pp3c13_22920V3.2">
    <property type="protein sequence ID" value="Pp3c13_22920V3.2"/>
    <property type="gene ID" value="Pp3c13_22920"/>
</dbReference>
<reference evidence="1" key="3">
    <citation type="submission" date="2020-12" db="UniProtKB">
        <authorList>
            <consortium name="EnsemblPlants"/>
        </authorList>
    </citation>
    <scope>IDENTIFICATION</scope>
</reference>
<gene>
    <name evidence="1" type="primary">LOC112290182</name>
</gene>
<reference evidence="1 2" key="2">
    <citation type="journal article" date="2018" name="Plant J.">
        <title>The Physcomitrella patens chromosome-scale assembly reveals moss genome structure and evolution.</title>
        <authorList>
            <person name="Lang D."/>
            <person name="Ullrich K.K."/>
            <person name="Murat F."/>
            <person name="Fuchs J."/>
            <person name="Jenkins J."/>
            <person name="Haas F.B."/>
            <person name="Piednoel M."/>
            <person name="Gundlach H."/>
            <person name="Van Bel M."/>
            <person name="Meyberg R."/>
            <person name="Vives C."/>
            <person name="Morata J."/>
            <person name="Symeonidi A."/>
            <person name="Hiss M."/>
            <person name="Muchero W."/>
            <person name="Kamisugi Y."/>
            <person name="Saleh O."/>
            <person name="Blanc G."/>
            <person name="Decker E.L."/>
            <person name="van Gessel N."/>
            <person name="Grimwood J."/>
            <person name="Hayes R.D."/>
            <person name="Graham S.W."/>
            <person name="Gunter L.E."/>
            <person name="McDaniel S.F."/>
            <person name="Hoernstein S.N.W."/>
            <person name="Larsson A."/>
            <person name="Li F.W."/>
            <person name="Perroud P.F."/>
            <person name="Phillips J."/>
            <person name="Ranjan P."/>
            <person name="Rokshar D.S."/>
            <person name="Rothfels C.J."/>
            <person name="Schneider L."/>
            <person name="Shu S."/>
            <person name="Stevenson D.W."/>
            <person name="Thummler F."/>
            <person name="Tillich M."/>
            <person name="Villarreal Aguilar J.C."/>
            <person name="Widiez T."/>
            <person name="Wong G.K."/>
            <person name="Wymore A."/>
            <person name="Zhang Y."/>
            <person name="Zimmer A.D."/>
            <person name="Quatrano R.S."/>
            <person name="Mayer K.F.X."/>
            <person name="Goodstein D."/>
            <person name="Casacuberta J.M."/>
            <person name="Vandepoele K."/>
            <person name="Reski R."/>
            <person name="Cuming A.C."/>
            <person name="Tuskan G.A."/>
            <person name="Maumus F."/>
            <person name="Salse J."/>
            <person name="Schmutz J."/>
            <person name="Rensing S.A."/>
        </authorList>
    </citation>
    <scope>NUCLEOTIDE SEQUENCE [LARGE SCALE GENOMIC DNA]</scope>
    <source>
        <strain evidence="1 2">cv. Gransden 2004</strain>
    </source>
</reference>
<dbReference type="Gramene" id="Pp3c13_22920V3.3">
    <property type="protein sequence ID" value="Pp3c13_22920V3.3"/>
    <property type="gene ID" value="Pp3c13_22920"/>
</dbReference>
<sequence length="184" mass="20214">MKKKIDRGIAPPTFAVDETSLDEVKVKIKVGPLSSLQERVYRFQKIFGSSSRLVVITLPKPLGIVFVESPLVDAYGKNRVMVGELVVGGNADRASRVAQLFDGRKNVASNTPILNGGVMPGDILRATTTVGVTVDFFGIRRPQRVMDLFVADGRPWHLITRALNASFVADGELTLVLERRNAYF</sequence>
<name>A0A7I4AIS6_PHYPA</name>
<reference evidence="1 2" key="1">
    <citation type="journal article" date="2008" name="Science">
        <title>The Physcomitrella genome reveals evolutionary insights into the conquest of land by plants.</title>
        <authorList>
            <person name="Rensing S."/>
            <person name="Lang D."/>
            <person name="Zimmer A."/>
            <person name="Terry A."/>
            <person name="Salamov A."/>
            <person name="Shapiro H."/>
            <person name="Nishiyama T."/>
            <person name="Perroud P.-F."/>
            <person name="Lindquist E."/>
            <person name="Kamisugi Y."/>
            <person name="Tanahashi T."/>
            <person name="Sakakibara K."/>
            <person name="Fujita T."/>
            <person name="Oishi K."/>
            <person name="Shin-I T."/>
            <person name="Kuroki Y."/>
            <person name="Toyoda A."/>
            <person name="Suzuki Y."/>
            <person name="Hashimoto A."/>
            <person name="Yamaguchi K."/>
            <person name="Sugano A."/>
            <person name="Kohara Y."/>
            <person name="Fujiyama A."/>
            <person name="Anterola A."/>
            <person name="Aoki S."/>
            <person name="Ashton N."/>
            <person name="Barbazuk W.B."/>
            <person name="Barker E."/>
            <person name="Bennetzen J."/>
            <person name="Bezanilla M."/>
            <person name="Blankenship R."/>
            <person name="Cho S.H."/>
            <person name="Dutcher S."/>
            <person name="Estelle M."/>
            <person name="Fawcett J.A."/>
            <person name="Gundlach H."/>
            <person name="Hanada K."/>
            <person name="Heyl A."/>
            <person name="Hicks K.A."/>
            <person name="Hugh J."/>
            <person name="Lohr M."/>
            <person name="Mayer K."/>
            <person name="Melkozernov A."/>
            <person name="Murata T."/>
            <person name="Nelson D."/>
            <person name="Pils B."/>
            <person name="Prigge M."/>
            <person name="Reiss B."/>
            <person name="Renner T."/>
            <person name="Rombauts S."/>
            <person name="Rushton P."/>
            <person name="Sanderfoot A."/>
            <person name="Schween G."/>
            <person name="Shiu S.-H."/>
            <person name="Stueber K."/>
            <person name="Theodoulou F.L."/>
            <person name="Tu H."/>
            <person name="Van de Peer Y."/>
            <person name="Verrier P.J."/>
            <person name="Waters E."/>
            <person name="Wood A."/>
            <person name="Yang L."/>
            <person name="Cove D."/>
            <person name="Cuming A."/>
            <person name="Hasebe M."/>
            <person name="Lucas S."/>
            <person name="Mishler D.B."/>
            <person name="Reski R."/>
            <person name="Grigoriev I."/>
            <person name="Quatrano R.S."/>
            <person name="Boore J.L."/>
        </authorList>
    </citation>
    <scope>NUCLEOTIDE SEQUENCE [LARGE SCALE GENOMIC DNA]</scope>
    <source>
        <strain evidence="1 2">cv. Gransden 2004</strain>
    </source>
</reference>
<protein>
    <submittedName>
        <fullName evidence="1">Uncharacterized protein</fullName>
    </submittedName>
</protein>
<dbReference type="EnsemblPlants" id="Pp3c13_22920V3.2">
    <property type="protein sequence ID" value="Pp3c13_22920V3.2"/>
    <property type="gene ID" value="Pp3c13_22920"/>
</dbReference>
<dbReference type="EnsemblPlants" id="Pp3c13_22920V3.3">
    <property type="protein sequence ID" value="Pp3c13_22920V3.3"/>
    <property type="gene ID" value="Pp3c13_22920"/>
</dbReference>
<evidence type="ECO:0000313" key="1">
    <source>
        <dbReference type="EnsemblPlants" id="Pp3c13_22920V3.3"/>
    </source>
</evidence>
<organism evidence="1 2">
    <name type="scientific">Physcomitrium patens</name>
    <name type="common">Spreading-leaved earth moss</name>
    <name type="synonym">Physcomitrella patens</name>
    <dbReference type="NCBI Taxonomy" id="3218"/>
    <lineage>
        <taxon>Eukaryota</taxon>
        <taxon>Viridiplantae</taxon>
        <taxon>Streptophyta</taxon>
        <taxon>Embryophyta</taxon>
        <taxon>Bryophyta</taxon>
        <taxon>Bryophytina</taxon>
        <taxon>Bryopsida</taxon>
        <taxon>Funariidae</taxon>
        <taxon>Funariales</taxon>
        <taxon>Funariaceae</taxon>
        <taxon>Physcomitrium</taxon>
    </lineage>
</organism>